<dbReference type="CDD" id="cd24013">
    <property type="entry name" value="ASKHA_ATPase_BT3980-like"/>
    <property type="match status" value="1"/>
</dbReference>
<evidence type="ECO:0000313" key="2">
    <source>
        <dbReference type="Proteomes" id="UP000003844"/>
    </source>
</evidence>
<dbReference type="HOGENOM" id="CLU_081202_2_0_10"/>
<dbReference type="Gene3D" id="3.30.420.260">
    <property type="match status" value="1"/>
</dbReference>
<dbReference type="OrthoDB" id="658622at2"/>
<dbReference type="Proteomes" id="UP000003844">
    <property type="component" value="Unassembled WGS sequence"/>
</dbReference>
<dbReference type="Gene3D" id="3.30.420.250">
    <property type="match status" value="1"/>
</dbReference>
<accession>H2BZR6</accession>
<dbReference type="AlphaFoldDB" id="H2BZR6"/>
<protein>
    <recommendedName>
        <fullName evidence="3">DUF3822 domain-containing protein</fullName>
    </recommendedName>
</protein>
<name>H2BZR6_GILLR</name>
<proteinExistence type="predicted"/>
<organism evidence="1 2">
    <name type="scientific">Gillisia limnaea (strain DSM 15749 / LMG 21470 / R-8282)</name>
    <dbReference type="NCBI Taxonomy" id="865937"/>
    <lineage>
        <taxon>Bacteria</taxon>
        <taxon>Pseudomonadati</taxon>
        <taxon>Bacteroidota</taxon>
        <taxon>Flavobacteriia</taxon>
        <taxon>Flavobacteriales</taxon>
        <taxon>Flavobacteriaceae</taxon>
        <taxon>Gillisia</taxon>
    </lineage>
</organism>
<dbReference type="Pfam" id="PF12864">
    <property type="entry name" value="DUF3822"/>
    <property type="match status" value="1"/>
</dbReference>
<evidence type="ECO:0000313" key="1">
    <source>
        <dbReference type="EMBL" id="EHQ01258.1"/>
    </source>
</evidence>
<gene>
    <name evidence="1" type="ORF">Gilli_0546</name>
</gene>
<dbReference type="eggNOG" id="ENOG5030DYA">
    <property type="taxonomic scope" value="Bacteria"/>
</dbReference>
<sequence>MAVIRDLNMNKLKLSIQVCLNGLSFLILDCEENQLVWHKKTTFQKEFNPAKILKEIELVYEKEEFLQNPIEEVMLLFSNELYSIVPEEYFIEEEASNYLKFNTKILKTDVVAHDLIEVNNLVIVYIPFTNITNYFFDKYGEFEYKHSISVFAQAILSLEKSLLTKVYLNNYTNSYDLVIVRNGKLLLSNSFTYDSAEDFIYYLLFTLEQLKLDPSEIDLILTGEISEESSFYQIVYTYIKNVQFLKPDLNINFTEEYNNQFQREAFILLKSIECE</sequence>
<reference evidence="2" key="1">
    <citation type="journal article" date="2012" name="Stand. Genomic Sci.">
        <title>Genome sequence of the Antarctic rhodopsins-containing flavobacterium Gillisia limnaea type strain (R-8282(T)).</title>
        <authorList>
            <person name="Riedel T."/>
            <person name="Held B."/>
            <person name="Nolan M."/>
            <person name="Lucas S."/>
            <person name="Lapidus A."/>
            <person name="Tice H."/>
            <person name="Del Rio T.G."/>
            <person name="Cheng J.F."/>
            <person name="Han C."/>
            <person name="Tapia R."/>
            <person name="Goodwin L.A."/>
            <person name="Pitluck S."/>
            <person name="Liolios K."/>
            <person name="Mavromatis K."/>
            <person name="Pagani I."/>
            <person name="Ivanova N."/>
            <person name="Mikhailova N."/>
            <person name="Pati A."/>
            <person name="Chen A."/>
            <person name="Palaniappan K."/>
            <person name="Land M."/>
            <person name="Rohde M."/>
            <person name="Tindall B.J."/>
            <person name="Detter J.C."/>
            <person name="Goker M."/>
            <person name="Bristow J."/>
            <person name="Eisen J.A."/>
            <person name="Markowitz V."/>
            <person name="Hugenholtz P."/>
            <person name="Kyrpides N.C."/>
            <person name="Klenk H.P."/>
            <person name="Woyke T."/>
        </authorList>
    </citation>
    <scope>NUCLEOTIDE SEQUENCE [LARGE SCALE GENOMIC DNA]</scope>
    <source>
        <strain evidence="2">DSM 15749 / LMG 21470 / R-8282</strain>
    </source>
</reference>
<dbReference type="InterPro" id="IPR024213">
    <property type="entry name" value="DUF3822"/>
</dbReference>
<evidence type="ECO:0008006" key="3">
    <source>
        <dbReference type="Google" id="ProtNLM"/>
    </source>
</evidence>
<keyword evidence="2" id="KW-1185">Reference proteome</keyword>
<dbReference type="STRING" id="865937.Gilli_0546"/>
<dbReference type="EMBL" id="JH594606">
    <property type="protein sequence ID" value="EHQ01258.1"/>
    <property type="molecule type" value="Genomic_DNA"/>
</dbReference>